<dbReference type="Proteomes" id="UP000237271">
    <property type="component" value="Unassembled WGS sequence"/>
</dbReference>
<dbReference type="OrthoDB" id="125864at2759"/>
<evidence type="ECO:0000313" key="2">
    <source>
        <dbReference type="Proteomes" id="UP000237271"/>
    </source>
</evidence>
<reference evidence="1 2" key="1">
    <citation type="journal article" date="2017" name="Genome Biol. Evol.">
        <title>Phytophthora megakarya and P. palmivora, closely related causal agents of cacao black pod rot, underwent increases in genome sizes and gene numbers by different mechanisms.</title>
        <authorList>
            <person name="Ali S.S."/>
            <person name="Shao J."/>
            <person name="Lary D.J."/>
            <person name="Kronmiller B."/>
            <person name="Shen D."/>
            <person name="Strem M.D."/>
            <person name="Amoako-Attah I."/>
            <person name="Akrofi A.Y."/>
            <person name="Begoude B.A."/>
            <person name="Ten Hoopen G.M."/>
            <person name="Coulibaly K."/>
            <person name="Kebe B.I."/>
            <person name="Melnick R.L."/>
            <person name="Guiltinan M.J."/>
            <person name="Tyler B.M."/>
            <person name="Meinhardt L.W."/>
            <person name="Bailey B.A."/>
        </authorList>
    </citation>
    <scope>NUCLEOTIDE SEQUENCE [LARGE SCALE GENOMIC DNA]</scope>
    <source>
        <strain evidence="2">sbr112.9</strain>
    </source>
</reference>
<accession>A0A2P4Y093</accession>
<proteinExistence type="predicted"/>
<gene>
    <name evidence="1" type="ORF">PHPALM_12240</name>
</gene>
<organism evidence="1 2">
    <name type="scientific">Phytophthora palmivora</name>
    <dbReference type="NCBI Taxonomy" id="4796"/>
    <lineage>
        <taxon>Eukaryota</taxon>
        <taxon>Sar</taxon>
        <taxon>Stramenopiles</taxon>
        <taxon>Oomycota</taxon>
        <taxon>Peronosporomycetes</taxon>
        <taxon>Peronosporales</taxon>
        <taxon>Peronosporaceae</taxon>
        <taxon>Phytophthora</taxon>
    </lineage>
</organism>
<dbReference type="EMBL" id="NCKW01006568">
    <property type="protein sequence ID" value="POM71217.1"/>
    <property type="molecule type" value="Genomic_DNA"/>
</dbReference>
<evidence type="ECO:0000313" key="1">
    <source>
        <dbReference type="EMBL" id="POM71217.1"/>
    </source>
</evidence>
<keyword evidence="2" id="KW-1185">Reference proteome</keyword>
<sequence length="235" mass="26674">MATTSLRNHGSNVRKILSLRDPMLNQVELKARLFCFSPSTLRMFAVKYRDDAEFNVALYVLEDDEFWMFLKDVKRVINPICFASYKLQSNENTPADVVIVFRNFSGYSGDLLKLVEARWAACEQPLFMLAIYLHPACYLDAVRLVDTKVSGHASICKIAGYYHVRLLGGDPSTLSRELDDWLGGTYMRNSRKDLRYFETSSITDFLAALENSIPNVLLTHVSIGSIIHIGQYGNL</sequence>
<name>A0A2P4Y093_9STRA</name>
<protein>
    <submittedName>
        <fullName evidence="1">Uncharacterized protein</fullName>
    </submittedName>
</protein>
<comment type="caution">
    <text evidence="1">The sequence shown here is derived from an EMBL/GenBank/DDBJ whole genome shotgun (WGS) entry which is preliminary data.</text>
</comment>
<dbReference type="AlphaFoldDB" id="A0A2P4Y093"/>